<dbReference type="EnsemblPlants" id="KQK22318">
    <property type="protein sequence ID" value="KQK22318"/>
    <property type="gene ID" value="BRADI_1g66460v3"/>
</dbReference>
<dbReference type="Proteomes" id="UP000008810">
    <property type="component" value="Chromosome 1"/>
</dbReference>
<dbReference type="EMBL" id="CM000880">
    <property type="protein sequence ID" value="KQK22318.1"/>
    <property type="molecule type" value="Genomic_DNA"/>
</dbReference>
<dbReference type="Gramene" id="KQK22318">
    <property type="protein sequence ID" value="KQK22318"/>
    <property type="gene ID" value="BRADI_1g66460v3"/>
</dbReference>
<proteinExistence type="predicted"/>
<dbReference type="RefSeq" id="XP_003558224.1">
    <property type="nucleotide sequence ID" value="XM_003558176.4"/>
</dbReference>
<dbReference type="KEGG" id="bdi:100826172"/>
<evidence type="ECO:0000313" key="4">
    <source>
        <dbReference type="Proteomes" id="UP000008810"/>
    </source>
</evidence>
<dbReference type="AlphaFoldDB" id="I1H6X0"/>
<dbReference type="OrthoDB" id="10066542at2759"/>
<evidence type="ECO:0000259" key="1">
    <source>
        <dbReference type="PROSITE" id="PS51819"/>
    </source>
</evidence>
<dbReference type="InterPro" id="IPR004360">
    <property type="entry name" value="Glyas_Fos-R_dOase_dom"/>
</dbReference>
<dbReference type="eggNOG" id="ENOG502RZNE">
    <property type="taxonomic scope" value="Eukaryota"/>
</dbReference>
<gene>
    <name evidence="3" type="primary">LOC100826172</name>
    <name evidence="2" type="ORF">BRADI_1g66460v3</name>
</gene>
<dbReference type="OMA" id="CFAYPDV"/>
<feature type="domain" description="VOC" evidence="1">
    <location>
        <begin position="9"/>
        <end position="135"/>
    </location>
</feature>
<accession>I1H6X0</accession>
<dbReference type="InterPro" id="IPR029068">
    <property type="entry name" value="Glyas_Bleomycin-R_OHBP_Dase"/>
</dbReference>
<evidence type="ECO:0000313" key="3">
    <source>
        <dbReference type="EnsemblPlants" id="KQK22318"/>
    </source>
</evidence>
<organism evidence="3">
    <name type="scientific">Brachypodium distachyon</name>
    <name type="common">Purple false brome</name>
    <name type="synonym">Trachynia distachya</name>
    <dbReference type="NCBI Taxonomy" id="15368"/>
    <lineage>
        <taxon>Eukaryota</taxon>
        <taxon>Viridiplantae</taxon>
        <taxon>Streptophyta</taxon>
        <taxon>Embryophyta</taxon>
        <taxon>Tracheophyta</taxon>
        <taxon>Spermatophyta</taxon>
        <taxon>Magnoliopsida</taxon>
        <taxon>Liliopsida</taxon>
        <taxon>Poales</taxon>
        <taxon>Poaceae</taxon>
        <taxon>BOP clade</taxon>
        <taxon>Pooideae</taxon>
        <taxon>Stipodae</taxon>
        <taxon>Brachypodieae</taxon>
        <taxon>Brachypodium</taxon>
    </lineage>
</organism>
<evidence type="ECO:0000313" key="2">
    <source>
        <dbReference type="EMBL" id="KQK22318.1"/>
    </source>
</evidence>
<name>I1H6X0_BRADI</name>
<keyword evidence="4" id="KW-1185">Reference proteome</keyword>
<dbReference type="PROSITE" id="PS51819">
    <property type="entry name" value="VOC"/>
    <property type="match status" value="1"/>
</dbReference>
<dbReference type="PANTHER" id="PTHR21366:SF22">
    <property type="entry name" value="VOC DOMAIN-CONTAINING PROTEIN"/>
    <property type="match status" value="1"/>
</dbReference>
<dbReference type="InterPro" id="IPR050383">
    <property type="entry name" value="GlyoxalaseI/FosfomycinResist"/>
</dbReference>
<reference evidence="2 3" key="1">
    <citation type="journal article" date="2010" name="Nature">
        <title>Genome sequencing and analysis of the model grass Brachypodium distachyon.</title>
        <authorList>
            <consortium name="International Brachypodium Initiative"/>
        </authorList>
    </citation>
    <scope>NUCLEOTIDE SEQUENCE [LARGE SCALE GENOMIC DNA]</scope>
    <source>
        <strain evidence="2 3">Bd21</strain>
    </source>
</reference>
<dbReference type="Gene3D" id="3.10.180.10">
    <property type="entry name" value="2,3-Dihydroxybiphenyl 1,2-Dioxygenase, domain 1"/>
    <property type="match status" value="1"/>
</dbReference>
<dbReference type="PANTHER" id="PTHR21366">
    <property type="entry name" value="GLYOXALASE FAMILY PROTEIN"/>
    <property type="match status" value="1"/>
</dbReference>
<dbReference type="Pfam" id="PF00903">
    <property type="entry name" value="Glyoxalase"/>
    <property type="match status" value="1"/>
</dbReference>
<protein>
    <recommendedName>
        <fullName evidence="1">VOC domain-containing protein</fullName>
    </recommendedName>
</protein>
<reference evidence="3" key="3">
    <citation type="submission" date="2018-08" db="UniProtKB">
        <authorList>
            <consortium name="EnsemblPlants"/>
        </authorList>
    </citation>
    <scope>IDENTIFICATION</scope>
    <source>
        <strain evidence="3">cv. Bd21</strain>
    </source>
</reference>
<reference evidence="2" key="2">
    <citation type="submission" date="2017-06" db="EMBL/GenBank/DDBJ databases">
        <title>WGS assembly of Brachypodium distachyon.</title>
        <authorList>
            <consortium name="The International Brachypodium Initiative"/>
            <person name="Lucas S."/>
            <person name="Harmon-Smith M."/>
            <person name="Lail K."/>
            <person name="Tice H."/>
            <person name="Grimwood J."/>
            <person name="Bruce D."/>
            <person name="Barry K."/>
            <person name="Shu S."/>
            <person name="Lindquist E."/>
            <person name="Wang M."/>
            <person name="Pitluck S."/>
            <person name="Vogel J.P."/>
            <person name="Garvin D.F."/>
            <person name="Mockler T.C."/>
            <person name="Schmutz J."/>
            <person name="Rokhsar D."/>
            <person name="Bevan M.W."/>
        </authorList>
    </citation>
    <scope>NUCLEOTIDE SEQUENCE</scope>
    <source>
        <strain evidence="2">Bd21</strain>
    </source>
</reference>
<dbReference type="HOGENOM" id="CLU_046006_18_1_1"/>
<dbReference type="GeneID" id="100826172"/>
<sequence>MASGAVRPALAYIVVYVEDVAKSAACYAAAFGYSVRRIDQSHKWAELDTGSTTIAFTPLHQRETDALTGEVQLPKSPRERGPVEICFDYTDVDAAYRRAVDNGAVPVTPPEQKNWGQKVGYVRDLDGNIVRMGSHVRE</sequence>
<dbReference type="SUPFAM" id="SSF54593">
    <property type="entry name" value="Glyoxalase/Bleomycin resistance protein/Dihydroxybiphenyl dioxygenase"/>
    <property type="match status" value="1"/>
</dbReference>
<dbReference type="InterPro" id="IPR037523">
    <property type="entry name" value="VOC_core"/>
</dbReference>